<feature type="compositionally biased region" description="Basic and acidic residues" evidence="5">
    <location>
        <begin position="278"/>
        <end position="287"/>
    </location>
</feature>
<dbReference type="PROSITE" id="PS51745">
    <property type="entry name" value="PB1"/>
    <property type="match status" value="1"/>
</dbReference>
<feature type="region of interest" description="Disordered" evidence="5">
    <location>
        <begin position="92"/>
        <end position="121"/>
    </location>
</feature>
<keyword evidence="4" id="KW-0539">Nucleus</keyword>
<comment type="subcellular location">
    <subcellularLocation>
        <location evidence="2">Cytoplasm</location>
    </subcellularLocation>
    <subcellularLocation>
        <location evidence="1">Nucleus</location>
    </subcellularLocation>
</comment>
<dbReference type="InterPro" id="IPR053793">
    <property type="entry name" value="PB1-like"/>
</dbReference>
<keyword evidence="8" id="KW-1185">Reference proteome</keyword>
<dbReference type="Pfam" id="PF16577">
    <property type="entry name" value="UBA_5"/>
    <property type="match status" value="1"/>
</dbReference>
<feature type="region of interest" description="Disordered" evidence="5">
    <location>
        <begin position="148"/>
        <end position="183"/>
    </location>
</feature>
<dbReference type="CDD" id="cd14320">
    <property type="entry name" value="UBA_SQSTM"/>
    <property type="match status" value="1"/>
</dbReference>
<feature type="compositionally biased region" description="Basic and acidic residues" evidence="5">
    <location>
        <begin position="153"/>
        <end position="163"/>
    </location>
</feature>
<dbReference type="InterPro" id="IPR009060">
    <property type="entry name" value="UBA-like_sf"/>
</dbReference>
<organism evidence="7 8">
    <name type="scientific">Clavelina lepadiformis</name>
    <name type="common">Light-bulb sea squirt</name>
    <name type="synonym">Ascidia lepadiformis</name>
    <dbReference type="NCBI Taxonomy" id="159417"/>
    <lineage>
        <taxon>Eukaryota</taxon>
        <taxon>Metazoa</taxon>
        <taxon>Chordata</taxon>
        <taxon>Tunicata</taxon>
        <taxon>Ascidiacea</taxon>
        <taxon>Aplousobranchia</taxon>
        <taxon>Clavelinidae</taxon>
        <taxon>Clavelina</taxon>
    </lineage>
</organism>
<name>A0ABP0F620_CLALP</name>
<dbReference type="InterPro" id="IPR000270">
    <property type="entry name" value="PB1_dom"/>
</dbReference>
<dbReference type="EMBL" id="CAWYQH010000002">
    <property type="protein sequence ID" value="CAK8673518.1"/>
    <property type="molecule type" value="Genomic_DNA"/>
</dbReference>
<evidence type="ECO:0000256" key="3">
    <source>
        <dbReference type="ARBA" id="ARBA00022490"/>
    </source>
</evidence>
<dbReference type="Gene3D" id="3.10.20.90">
    <property type="entry name" value="Phosphatidylinositol 3-kinase Catalytic Subunit, Chain A, domain 1"/>
    <property type="match status" value="1"/>
</dbReference>
<dbReference type="SMART" id="SM00666">
    <property type="entry name" value="PB1"/>
    <property type="match status" value="1"/>
</dbReference>
<evidence type="ECO:0000313" key="8">
    <source>
        <dbReference type="Proteomes" id="UP001642483"/>
    </source>
</evidence>
<gene>
    <name evidence="7" type="ORF">CVLEPA_LOCUS3305</name>
</gene>
<comment type="caution">
    <text evidence="7">The sequence shown here is derived from an EMBL/GenBank/DDBJ whole genome shotgun (WGS) entry which is preliminary data.</text>
</comment>
<evidence type="ECO:0000256" key="1">
    <source>
        <dbReference type="ARBA" id="ARBA00004123"/>
    </source>
</evidence>
<feature type="domain" description="PB1" evidence="6">
    <location>
        <begin position="2"/>
        <end position="93"/>
    </location>
</feature>
<evidence type="ECO:0000259" key="6">
    <source>
        <dbReference type="PROSITE" id="PS51745"/>
    </source>
</evidence>
<evidence type="ECO:0000256" key="2">
    <source>
        <dbReference type="ARBA" id="ARBA00004496"/>
    </source>
</evidence>
<accession>A0ABP0F620</accession>
<dbReference type="SUPFAM" id="SSF54277">
    <property type="entry name" value="CAD &amp; PB1 domains"/>
    <property type="match status" value="1"/>
</dbReference>
<evidence type="ECO:0000256" key="5">
    <source>
        <dbReference type="SAM" id="MobiDB-lite"/>
    </source>
</evidence>
<dbReference type="PANTHER" id="PTHR15090:SF0">
    <property type="entry name" value="SEQUESTOSOME-1"/>
    <property type="match status" value="1"/>
</dbReference>
<feature type="compositionally biased region" description="Basic and acidic residues" evidence="5">
    <location>
        <begin position="227"/>
        <end position="246"/>
    </location>
</feature>
<proteinExistence type="predicted"/>
<feature type="region of interest" description="Disordered" evidence="5">
    <location>
        <begin position="217"/>
        <end position="287"/>
    </location>
</feature>
<dbReference type="Gene3D" id="1.10.8.10">
    <property type="entry name" value="DNA helicase RuvA subunit, C-terminal domain"/>
    <property type="match status" value="1"/>
</dbReference>
<evidence type="ECO:0000256" key="4">
    <source>
        <dbReference type="ARBA" id="ARBA00023242"/>
    </source>
</evidence>
<dbReference type="PANTHER" id="PTHR15090">
    <property type="entry name" value="SEQUESTOSOME 1-RELATED"/>
    <property type="match status" value="1"/>
</dbReference>
<dbReference type="InterPro" id="IPR052260">
    <property type="entry name" value="Autophagy_Rcpt_SigReg"/>
</dbReference>
<sequence length="335" mass="37288">MSLQYKAFLYNDKPCRPKEIRRFAIDQDVSSNYEYLRRKVSTVFPNLGESNFSLQWIDSDGDLIWFNSDEELMQALSQLNGDLFKIYINEHSSSGSSEGESPGNACGAERRQGRGRCGPRWGGNPGFQQWYPHFGQFDPNVFSKCPFFGPNADKTESEHKQSTAEKPSTSGEGANQRGNSATGFDGQSYLKNVGNAVADFLQPFGIDVDINVEHKGEKAKCTGQQQEAREEKKPSTNSEEKKKENEDQNQSDSSDPEWTFVKKDGKSAEATTSQGDGSTDKMEVGEDARLRDSLNQLLSMGFNDYGGWLTNLLKASNYNISKALDAMQPAQGQKD</sequence>
<protein>
    <recommendedName>
        <fullName evidence="6">PB1 domain-containing protein</fullName>
    </recommendedName>
</protein>
<feature type="compositionally biased region" description="Polar residues" evidence="5">
    <location>
        <begin position="164"/>
        <end position="182"/>
    </location>
</feature>
<dbReference type="Proteomes" id="UP001642483">
    <property type="component" value="Unassembled WGS sequence"/>
</dbReference>
<feature type="compositionally biased region" description="Low complexity" evidence="5">
    <location>
        <begin position="92"/>
        <end position="101"/>
    </location>
</feature>
<evidence type="ECO:0000313" key="7">
    <source>
        <dbReference type="EMBL" id="CAK8673518.1"/>
    </source>
</evidence>
<keyword evidence="3" id="KW-0963">Cytoplasm</keyword>
<dbReference type="Pfam" id="PF00564">
    <property type="entry name" value="PB1"/>
    <property type="match status" value="1"/>
</dbReference>
<dbReference type="SUPFAM" id="SSF46934">
    <property type="entry name" value="UBA-like"/>
    <property type="match status" value="1"/>
</dbReference>
<dbReference type="InterPro" id="IPR033741">
    <property type="entry name" value="SQSTM_UBA"/>
</dbReference>
<reference evidence="7 8" key="1">
    <citation type="submission" date="2024-02" db="EMBL/GenBank/DDBJ databases">
        <authorList>
            <person name="Daric V."/>
            <person name="Darras S."/>
        </authorList>
    </citation>
    <scope>NUCLEOTIDE SEQUENCE [LARGE SCALE GENOMIC DNA]</scope>
</reference>